<sequence length="153" mass="15852">MIASILMGIVAGARSMLPLGAVAWLARRGELPNDGPLFRHRPSVPVVAGATALAFGEILGDKLASAPDRIVAAGMIGRVFTGALAGAALSHRREERLGACLGAVAASLSAYATFDARARAMRRYGQRPTGAIEDIAMVASAVAIALAFRERRA</sequence>
<protein>
    <submittedName>
        <fullName evidence="1">DUF4126 domain-containing protein</fullName>
    </submittedName>
</protein>
<comment type="caution">
    <text evidence="1">The sequence shown here is derived from an EMBL/GenBank/DDBJ whole genome shotgun (WGS) entry which is preliminary data.</text>
</comment>
<evidence type="ECO:0000313" key="1">
    <source>
        <dbReference type="EMBL" id="KAB0676391.1"/>
    </source>
</evidence>
<evidence type="ECO:0000313" key="2">
    <source>
        <dbReference type="Proteomes" id="UP000432089"/>
    </source>
</evidence>
<gene>
    <name evidence="1" type="ORF">F6X38_21070</name>
</gene>
<accession>A0A7V7PKH7</accession>
<dbReference type="EMBL" id="VZDO01000023">
    <property type="protein sequence ID" value="KAB0676391.1"/>
    <property type="molecule type" value="Genomic_DNA"/>
</dbReference>
<dbReference type="RefSeq" id="WP_150973312.1">
    <property type="nucleotide sequence ID" value="NZ_VZDO01000023.1"/>
</dbReference>
<dbReference type="AlphaFoldDB" id="A0A7V7PKH7"/>
<keyword evidence="2" id="KW-1185">Reference proteome</keyword>
<reference evidence="1 2" key="1">
    <citation type="submission" date="2019-09" db="EMBL/GenBank/DDBJ databases">
        <title>YIM 132180 draft genome.</title>
        <authorList>
            <person name="Zhang K."/>
        </authorList>
    </citation>
    <scope>NUCLEOTIDE SEQUENCE [LARGE SCALE GENOMIC DNA]</scope>
    <source>
        <strain evidence="1 2">YIM 132180</strain>
    </source>
</reference>
<name>A0A7V7PKH7_9HYPH</name>
<proteinExistence type="predicted"/>
<dbReference type="Proteomes" id="UP000432089">
    <property type="component" value="Unassembled WGS sequence"/>
</dbReference>
<organism evidence="1 2">
    <name type="scientific">Plantimonas leprariae</name>
    <dbReference type="NCBI Taxonomy" id="2615207"/>
    <lineage>
        <taxon>Bacteria</taxon>
        <taxon>Pseudomonadati</taxon>
        <taxon>Pseudomonadota</taxon>
        <taxon>Alphaproteobacteria</taxon>
        <taxon>Hyphomicrobiales</taxon>
        <taxon>Aurantimonadaceae</taxon>
        <taxon>Plantimonas</taxon>
    </lineage>
</organism>